<evidence type="ECO:0000313" key="2">
    <source>
        <dbReference type="Proteomes" id="UP000007875"/>
    </source>
</evidence>
<evidence type="ECO:0000313" key="1">
    <source>
        <dbReference type="Ensembl" id="ENSCSAVP00000000899.1"/>
    </source>
</evidence>
<accession>H2Y6F1</accession>
<sequence length="240" mass="26885">MTSPWAYRQMRSQPRLPFPGQRALQSPQLDERCINSPELISSTVGQSANVPPKEEILKHLAYLYALDSTVFEQYILENVRLETLQKVCAKKKSLLQHEIFESDTSKSLGDISEEPTPYTTKVLQKEIDAIQTNNQLQSIEITDGNYLYPLYLLCGQLQIATLSTGFTLYAVGGSGDTIHLYNPELPEWKDNPPPQNRASILPSYQIGKHGTVASHVAVTRQPVVVHDVNMDDRFPKGTSS</sequence>
<dbReference type="AlphaFoldDB" id="H2Y6F1"/>
<dbReference type="Ensembl" id="ENSCSAVT00000000909.1">
    <property type="protein sequence ID" value="ENSCSAVP00000000899.1"/>
    <property type="gene ID" value="ENSCSAVG00000000511.1"/>
</dbReference>
<dbReference type="Proteomes" id="UP000007875">
    <property type="component" value="Unassembled WGS sequence"/>
</dbReference>
<keyword evidence="2" id="KW-1185">Reference proteome</keyword>
<proteinExistence type="predicted"/>
<reference evidence="1" key="3">
    <citation type="submission" date="2025-09" db="UniProtKB">
        <authorList>
            <consortium name="Ensembl"/>
        </authorList>
    </citation>
    <scope>IDENTIFICATION</scope>
</reference>
<dbReference type="GeneTree" id="ENSGT00940000156543"/>
<protein>
    <submittedName>
        <fullName evidence="1">Uncharacterized protein</fullName>
    </submittedName>
</protein>
<organism evidence="1 2">
    <name type="scientific">Ciona savignyi</name>
    <name type="common">Pacific transparent sea squirt</name>
    <dbReference type="NCBI Taxonomy" id="51511"/>
    <lineage>
        <taxon>Eukaryota</taxon>
        <taxon>Metazoa</taxon>
        <taxon>Chordata</taxon>
        <taxon>Tunicata</taxon>
        <taxon>Ascidiacea</taxon>
        <taxon>Phlebobranchia</taxon>
        <taxon>Cionidae</taxon>
        <taxon>Ciona</taxon>
    </lineage>
</organism>
<dbReference type="HOGENOM" id="CLU_1158642_0_0_1"/>
<reference evidence="1" key="2">
    <citation type="submission" date="2025-08" db="UniProtKB">
        <authorList>
            <consortium name="Ensembl"/>
        </authorList>
    </citation>
    <scope>IDENTIFICATION</scope>
</reference>
<name>H2Y6F1_CIOSA</name>
<reference evidence="2" key="1">
    <citation type="submission" date="2003-08" db="EMBL/GenBank/DDBJ databases">
        <authorList>
            <person name="Birren B."/>
            <person name="Nusbaum C."/>
            <person name="Abebe A."/>
            <person name="Abouelleil A."/>
            <person name="Adekoya E."/>
            <person name="Ait-zahra M."/>
            <person name="Allen N."/>
            <person name="Allen T."/>
            <person name="An P."/>
            <person name="Anderson M."/>
            <person name="Anderson S."/>
            <person name="Arachchi H."/>
            <person name="Armbruster J."/>
            <person name="Bachantsang P."/>
            <person name="Baldwin J."/>
            <person name="Barry A."/>
            <person name="Bayul T."/>
            <person name="Blitshsteyn B."/>
            <person name="Bloom T."/>
            <person name="Blye J."/>
            <person name="Boguslavskiy L."/>
            <person name="Borowsky M."/>
            <person name="Boukhgalter B."/>
            <person name="Brunache A."/>
            <person name="Butler J."/>
            <person name="Calixte N."/>
            <person name="Calvo S."/>
            <person name="Camarata J."/>
            <person name="Campo K."/>
            <person name="Chang J."/>
            <person name="Cheshatsang Y."/>
            <person name="Citroen M."/>
            <person name="Collymore A."/>
            <person name="Considine T."/>
            <person name="Cook A."/>
            <person name="Cooke P."/>
            <person name="Corum B."/>
            <person name="Cuomo C."/>
            <person name="David R."/>
            <person name="Dawoe T."/>
            <person name="Degray S."/>
            <person name="Dodge S."/>
            <person name="Dooley K."/>
            <person name="Dorje P."/>
            <person name="Dorjee K."/>
            <person name="Dorris L."/>
            <person name="Duffey N."/>
            <person name="Dupes A."/>
            <person name="Elkins T."/>
            <person name="Engels R."/>
            <person name="Erickson J."/>
            <person name="Farina A."/>
            <person name="Faro S."/>
            <person name="Ferreira P."/>
            <person name="Fischer H."/>
            <person name="Fitzgerald M."/>
            <person name="Foley K."/>
            <person name="Gage D."/>
            <person name="Galagan J."/>
            <person name="Gearin G."/>
            <person name="Gnerre S."/>
            <person name="Gnirke A."/>
            <person name="Goyette A."/>
            <person name="Graham J."/>
            <person name="Grandbois E."/>
            <person name="Gyaltsen K."/>
            <person name="Hafez N."/>
            <person name="Hagopian D."/>
            <person name="Hagos B."/>
            <person name="Hall J."/>
            <person name="Hatcher B."/>
            <person name="Heller A."/>
            <person name="Higgins H."/>
            <person name="Honan T."/>
            <person name="Horn A."/>
            <person name="Houde N."/>
            <person name="Hughes L."/>
            <person name="Hulme W."/>
            <person name="Husby E."/>
            <person name="Iliev I."/>
            <person name="Jaffe D."/>
            <person name="Jones C."/>
            <person name="Kamal M."/>
            <person name="Kamat A."/>
            <person name="Kamvysselis M."/>
            <person name="Karlsson E."/>
            <person name="Kells C."/>
            <person name="Kieu A."/>
            <person name="Kisner P."/>
            <person name="Kodira C."/>
            <person name="Kulbokas E."/>
            <person name="Labutti K."/>
            <person name="Lama D."/>
            <person name="Landers T."/>
            <person name="Leger J."/>
            <person name="Levine S."/>
            <person name="Lewis D."/>
            <person name="Lewis T."/>
            <person name="Lindblad-toh K."/>
            <person name="Liu X."/>
            <person name="Lokyitsang T."/>
            <person name="Lokyitsang Y."/>
            <person name="Lucien O."/>
            <person name="Lui A."/>
            <person name="Ma L.J."/>
            <person name="Mabbitt R."/>
            <person name="Macdonald J."/>
            <person name="Maclean C."/>
            <person name="Major J."/>
            <person name="Manning J."/>
            <person name="Marabella R."/>
            <person name="Maru K."/>
            <person name="Matthews C."/>
            <person name="Mauceli E."/>
            <person name="Mccarthy M."/>
            <person name="Mcdonough S."/>
            <person name="Mcghee T."/>
            <person name="Meldrim J."/>
            <person name="Meneus L."/>
            <person name="Mesirov J."/>
            <person name="Mihalev A."/>
            <person name="Mihova T."/>
            <person name="Mikkelsen T."/>
            <person name="Mlenga V."/>
            <person name="Moru K."/>
            <person name="Mozes J."/>
            <person name="Mulrain L."/>
            <person name="Munson G."/>
            <person name="Naylor J."/>
            <person name="Newes C."/>
            <person name="Nguyen C."/>
            <person name="Nguyen N."/>
            <person name="Nguyen T."/>
            <person name="Nicol R."/>
            <person name="Nielsen C."/>
            <person name="Nizzari M."/>
            <person name="Norbu C."/>
            <person name="Norbu N."/>
            <person name="O'donnell P."/>
            <person name="Okoawo O."/>
            <person name="O'leary S."/>
            <person name="Omotosho B."/>
            <person name="O'neill K."/>
            <person name="Osman S."/>
            <person name="Parker S."/>
            <person name="Perrin D."/>
            <person name="Phunkhang P."/>
            <person name="Piqani B."/>
            <person name="Purcell S."/>
            <person name="Rachupka T."/>
            <person name="Ramasamy U."/>
            <person name="Rameau R."/>
            <person name="Ray V."/>
            <person name="Raymond C."/>
            <person name="Retta R."/>
            <person name="Richardson S."/>
            <person name="Rise C."/>
            <person name="Rodriguez J."/>
            <person name="Rogers J."/>
            <person name="Rogov P."/>
            <person name="Rutman M."/>
            <person name="Schupbach R."/>
            <person name="Seaman C."/>
            <person name="Settipalli S."/>
            <person name="Sharpe T."/>
            <person name="Sheridan J."/>
            <person name="Sherpa N."/>
            <person name="Shi J."/>
            <person name="Smirnov S."/>
            <person name="Smith C."/>
            <person name="Sougnez C."/>
            <person name="Spencer B."/>
            <person name="Stalker J."/>
            <person name="Stange-thomann N."/>
            <person name="Stavropoulos S."/>
            <person name="Stetson K."/>
            <person name="Stone C."/>
            <person name="Stone S."/>
            <person name="Stubbs M."/>
            <person name="Talamas J."/>
            <person name="Tchuinga P."/>
            <person name="Tenzing P."/>
            <person name="Tesfaye S."/>
            <person name="Theodore J."/>
            <person name="Thoulutsang Y."/>
            <person name="Topham K."/>
            <person name="Towey S."/>
            <person name="Tsamla T."/>
            <person name="Tsomo N."/>
            <person name="Vallee D."/>
            <person name="Vassiliev H."/>
            <person name="Venkataraman V."/>
            <person name="Vinson J."/>
            <person name="Vo A."/>
            <person name="Wade C."/>
            <person name="Wang S."/>
            <person name="Wangchuk T."/>
            <person name="Wangdi T."/>
            <person name="Whittaker C."/>
            <person name="Wilkinson J."/>
            <person name="Wu Y."/>
            <person name="Wyman D."/>
            <person name="Yadav S."/>
            <person name="Yang S."/>
            <person name="Yang X."/>
            <person name="Yeager S."/>
            <person name="Yee E."/>
            <person name="Young G."/>
            <person name="Zainoun J."/>
            <person name="Zembeck L."/>
            <person name="Zimmer A."/>
            <person name="Zody M."/>
            <person name="Lander E."/>
        </authorList>
    </citation>
    <scope>NUCLEOTIDE SEQUENCE [LARGE SCALE GENOMIC DNA]</scope>
</reference>